<comment type="caution">
    <text evidence="1">The sequence shown here is derived from an EMBL/GenBank/DDBJ whole genome shotgun (WGS) entry which is preliminary data.</text>
</comment>
<gene>
    <name evidence="1" type="ORF">KQ910_22400</name>
</gene>
<dbReference type="RefSeq" id="WP_216965406.1">
    <property type="nucleotide sequence ID" value="NZ_JAHOPB010000002.1"/>
</dbReference>
<dbReference type="EMBL" id="JAHOPB010000002">
    <property type="protein sequence ID" value="MBU8876541.1"/>
    <property type="molecule type" value="Genomic_DNA"/>
</dbReference>
<protein>
    <submittedName>
        <fullName evidence="1">Uncharacterized protein</fullName>
    </submittedName>
</protein>
<evidence type="ECO:0000313" key="1">
    <source>
        <dbReference type="EMBL" id="MBU8876541.1"/>
    </source>
</evidence>
<reference evidence="1 2" key="1">
    <citation type="submission" date="2021-06" db="EMBL/GenBank/DDBJ databases">
        <authorList>
            <person name="Lee D.H."/>
        </authorList>
    </citation>
    <scope>NUCLEOTIDE SEQUENCE [LARGE SCALE GENOMIC DNA]</scope>
    <source>
        <strain evidence="1 2">MMS21-HV4-11</strain>
    </source>
</reference>
<proteinExistence type="predicted"/>
<evidence type="ECO:0000313" key="2">
    <source>
        <dbReference type="Proteomes" id="UP000727907"/>
    </source>
</evidence>
<name>A0ABS6IPL3_9HYPH</name>
<organism evidence="1 2">
    <name type="scientific">Reyranella humidisoli</name>
    <dbReference type="NCBI Taxonomy" id="2849149"/>
    <lineage>
        <taxon>Bacteria</taxon>
        <taxon>Pseudomonadati</taxon>
        <taxon>Pseudomonadota</taxon>
        <taxon>Alphaproteobacteria</taxon>
        <taxon>Hyphomicrobiales</taxon>
        <taxon>Reyranellaceae</taxon>
        <taxon>Reyranella</taxon>
    </lineage>
</organism>
<dbReference type="Proteomes" id="UP000727907">
    <property type="component" value="Unassembled WGS sequence"/>
</dbReference>
<accession>A0ABS6IPL3</accession>
<keyword evidence="2" id="KW-1185">Reference proteome</keyword>
<sequence>MFQIVGSLLALATVAATLATAPVYGLVFALATLGWVVKASPVRASAAADDVSRGSVTFLSHYR</sequence>